<evidence type="ECO:0000313" key="12">
    <source>
        <dbReference type="RefSeq" id="XP_014681635.1"/>
    </source>
</evidence>
<keyword evidence="7" id="KW-0333">Golgi apparatus</keyword>
<dbReference type="PANTHER" id="PTHR14647">
    <property type="entry name" value="GALACTOSE-3-O-SULFOTRANSFERASE"/>
    <property type="match status" value="1"/>
</dbReference>
<name>A0ABM1FB14_PRICU</name>
<keyword evidence="3" id="KW-0808">Transferase</keyword>
<evidence type="ECO:0000256" key="3">
    <source>
        <dbReference type="ARBA" id="ARBA00022679"/>
    </source>
</evidence>
<keyword evidence="6 10" id="KW-1133">Transmembrane helix</keyword>
<dbReference type="PANTHER" id="PTHR14647:SF87">
    <property type="entry name" value="PUTATIVE-RELATED"/>
    <property type="match status" value="1"/>
</dbReference>
<comment type="subcellular location">
    <subcellularLocation>
        <location evidence="1">Golgi apparatus membrane</location>
        <topology evidence="1">Single-pass type II membrane protein</topology>
    </subcellularLocation>
</comment>
<evidence type="ECO:0000256" key="7">
    <source>
        <dbReference type="ARBA" id="ARBA00023034"/>
    </source>
</evidence>
<keyword evidence="11" id="KW-1185">Reference proteome</keyword>
<dbReference type="GeneID" id="106821382"/>
<sequence length="390" mass="44783">MISRPRCGTTASTGRQSPPLLIVFIALIPACCWIYMLRNEFPWYRVDFISKADQYKNANVSLAQRPSWKRRGVVFLKTHKCASTSVFNALTQYAVRNQLSIALPLKRKTIFPKWRRFSRDMVAPLLGDGERYDMILHHTRYDRAAMRDTVASDAAWVTIVRDPVAMFESYYSYYKLAQRLHVDLERFMRTPSIFFTRLLSSRSLDVPARNPMLYDLGLDVADFDNETEIRQKIADLDVEFDLVMVAEFFPESMVLLKRLLRMRTDDLASLRINGREEASKSRVRSQLAARIRAWNWGDQLLYDRFQRRLVARVAAYGAARMQADVAELSSASDSLGKRCVIGVSSEKKGRFASSATMVKFNVKSDEPECALLAVNATTAWDYMTRTTIDL</sequence>
<dbReference type="Gene3D" id="3.40.50.300">
    <property type="entry name" value="P-loop containing nucleotide triphosphate hydrolases"/>
    <property type="match status" value="1"/>
</dbReference>
<dbReference type="Proteomes" id="UP000695022">
    <property type="component" value="Unplaced"/>
</dbReference>
<proteinExistence type="inferred from homology"/>
<evidence type="ECO:0000256" key="5">
    <source>
        <dbReference type="ARBA" id="ARBA00022968"/>
    </source>
</evidence>
<comment type="similarity">
    <text evidence="2">Belongs to the galactose-3-O-sulfotransferase family.</text>
</comment>
<evidence type="ECO:0000256" key="2">
    <source>
        <dbReference type="ARBA" id="ARBA00008124"/>
    </source>
</evidence>
<gene>
    <name evidence="12" type="primary">LOC106821382</name>
</gene>
<dbReference type="RefSeq" id="XP_014681635.1">
    <property type="nucleotide sequence ID" value="XM_014826149.1"/>
</dbReference>
<dbReference type="Pfam" id="PF06990">
    <property type="entry name" value="Gal-3-0_sulfotr"/>
    <property type="match status" value="1"/>
</dbReference>
<dbReference type="SUPFAM" id="SSF52540">
    <property type="entry name" value="P-loop containing nucleoside triphosphate hydrolases"/>
    <property type="match status" value="1"/>
</dbReference>
<evidence type="ECO:0000256" key="9">
    <source>
        <dbReference type="ARBA" id="ARBA00023180"/>
    </source>
</evidence>
<keyword evidence="9" id="KW-0325">Glycoprotein</keyword>
<dbReference type="InterPro" id="IPR027417">
    <property type="entry name" value="P-loop_NTPase"/>
</dbReference>
<protein>
    <submittedName>
        <fullName evidence="12">Galactose-3-O-sulfotransferase 3-like</fullName>
    </submittedName>
</protein>
<evidence type="ECO:0000256" key="4">
    <source>
        <dbReference type="ARBA" id="ARBA00022692"/>
    </source>
</evidence>
<keyword evidence="8 10" id="KW-0472">Membrane</keyword>
<evidence type="ECO:0000256" key="10">
    <source>
        <dbReference type="SAM" id="Phobius"/>
    </source>
</evidence>
<evidence type="ECO:0000313" key="11">
    <source>
        <dbReference type="Proteomes" id="UP000695022"/>
    </source>
</evidence>
<keyword evidence="5" id="KW-0735">Signal-anchor</keyword>
<feature type="transmembrane region" description="Helical" evidence="10">
    <location>
        <begin position="20"/>
        <end position="37"/>
    </location>
</feature>
<keyword evidence="4 10" id="KW-0812">Transmembrane</keyword>
<evidence type="ECO:0000256" key="1">
    <source>
        <dbReference type="ARBA" id="ARBA00004323"/>
    </source>
</evidence>
<evidence type="ECO:0000256" key="6">
    <source>
        <dbReference type="ARBA" id="ARBA00022989"/>
    </source>
</evidence>
<organism evidence="11 12">
    <name type="scientific">Priapulus caudatus</name>
    <name type="common">Priapulid worm</name>
    <dbReference type="NCBI Taxonomy" id="37621"/>
    <lineage>
        <taxon>Eukaryota</taxon>
        <taxon>Metazoa</taxon>
        <taxon>Ecdysozoa</taxon>
        <taxon>Scalidophora</taxon>
        <taxon>Priapulida</taxon>
        <taxon>Priapulimorpha</taxon>
        <taxon>Priapulimorphida</taxon>
        <taxon>Priapulidae</taxon>
        <taxon>Priapulus</taxon>
    </lineage>
</organism>
<dbReference type="InterPro" id="IPR009729">
    <property type="entry name" value="Gal-3-0_sulfotransfrase"/>
</dbReference>
<evidence type="ECO:0000256" key="8">
    <source>
        <dbReference type="ARBA" id="ARBA00023136"/>
    </source>
</evidence>
<reference evidence="12" key="1">
    <citation type="submission" date="2025-08" db="UniProtKB">
        <authorList>
            <consortium name="RefSeq"/>
        </authorList>
    </citation>
    <scope>IDENTIFICATION</scope>
</reference>
<accession>A0ABM1FB14</accession>